<dbReference type="AlphaFoldDB" id="A0AAV4NCB5"/>
<reference evidence="1 2" key="1">
    <citation type="submission" date="2021-06" db="EMBL/GenBank/DDBJ databases">
        <title>Caerostris darwini draft genome.</title>
        <authorList>
            <person name="Kono N."/>
            <person name="Arakawa K."/>
        </authorList>
    </citation>
    <scope>NUCLEOTIDE SEQUENCE [LARGE SCALE GENOMIC DNA]</scope>
</reference>
<comment type="caution">
    <text evidence="1">The sequence shown here is derived from an EMBL/GenBank/DDBJ whole genome shotgun (WGS) entry which is preliminary data.</text>
</comment>
<name>A0AAV4NCB5_9ARAC</name>
<protein>
    <submittedName>
        <fullName evidence="1">Uncharacterized protein</fullName>
    </submittedName>
</protein>
<sequence>MSFGDNSPIPFLPATLLSIKVRIDLAPERESRKIFPSPLFTHPAQQKAPLCASRSLVKIHRTICNFSLYESIFQGNGPHLKKKSGCVTDYLFSEKRYLLKESFSFTAVRDGY</sequence>
<organism evidence="1 2">
    <name type="scientific">Caerostris darwini</name>
    <dbReference type="NCBI Taxonomy" id="1538125"/>
    <lineage>
        <taxon>Eukaryota</taxon>
        <taxon>Metazoa</taxon>
        <taxon>Ecdysozoa</taxon>
        <taxon>Arthropoda</taxon>
        <taxon>Chelicerata</taxon>
        <taxon>Arachnida</taxon>
        <taxon>Araneae</taxon>
        <taxon>Araneomorphae</taxon>
        <taxon>Entelegynae</taxon>
        <taxon>Araneoidea</taxon>
        <taxon>Araneidae</taxon>
        <taxon>Caerostris</taxon>
    </lineage>
</organism>
<keyword evidence="2" id="KW-1185">Reference proteome</keyword>
<evidence type="ECO:0000313" key="1">
    <source>
        <dbReference type="EMBL" id="GIX81059.1"/>
    </source>
</evidence>
<evidence type="ECO:0000313" key="2">
    <source>
        <dbReference type="Proteomes" id="UP001054837"/>
    </source>
</evidence>
<proteinExistence type="predicted"/>
<gene>
    <name evidence="1" type="ORF">CDAR_26301</name>
</gene>
<dbReference type="EMBL" id="BPLQ01001355">
    <property type="protein sequence ID" value="GIX81059.1"/>
    <property type="molecule type" value="Genomic_DNA"/>
</dbReference>
<dbReference type="Proteomes" id="UP001054837">
    <property type="component" value="Unassembled WGS sequence"/>
</dbReference>
<accession>A0AAV4NCB5</accession>